<feature type="compositionally biased region" description="Low complexity" evidence="1">
    <location>
        <begin position="177"/>
        <end position="238"/>
    </location>
</feature>
<dbReference type="GO" id="GO:0005737">
    <property type="term" value="C:cytoplasm"/>
    <property type="evidence" value="ECO:0000318"/>
    <property type="project" value="GO_Central"/>
</dbReference>
<dbReference type="EMBL" id="AMQM01001493">
    <property type="status" value="NOT_ANNOTATED_CDS"/>
    <property type="molecule type" value="Genomic_DNA"/>
</dbReference>
<dbReference type="CTD" id="20200267"/>
<name>T1EUL7_HELRO</name>
<dbReference type="PANTHER" id="PTHR45640:SF26">
    <property type="entry name" value="RE23625P"/>
    <property type="match status" value="1"/>
</dbReference>
<accession>T1EUL7</accession>
<feature type="compositionally biased region" description="Basic and acidic residues" evidence="1">
    <location>
        <begin position="324"/>
        <end position="334"/>
    </location>
</feature>
<evidence type="ECO:0000313" key="4">
    <source>
        <dbReference type="Proteomes" id="UP000015101"/>
    </source>
</evidence>
<gene>
    <name evidence="3" type="primary">20200267</name>
    <name evidence="2" type="ORF">HELRODRAFT_163906</name>
</gene>
<feature type="compositionally biased region" description="Low complexity" evidence="1">
    <location>
        <begin position="304"/>
        <end position="320"/>
    </location>
</feature>
<evidence type="ECO:0000256" key="1">
    <source>
        <dbReference type="SAM" id="MobiDB-lite"/>
    </source>
</evidence>
<dbReference type="InterPro" id="IPR008978">
    <property type="entry name" value="HSP20-like_chaperone"/>
</dbReference>
<feature type="region of interest" description="Disordered" evidence="1">
    <location>
        <begin position="175"/>
        <end position="258"/>
    </location>
</feature>
<dbReference type="STRING" id="6412.T1EUL7"/>
<dbReference type="GO" id="GO:0005634">
    <property type="term" value="C:nucleus"/>
    <property type="evidence" value="ECO:0000318"/>
    <property type="project" value="GO_Central"/>
</dbReference>
<dbReference type="InParanoid" id="T1EUL7"/>
<dbReference type="OrthoDB" id="10060792at2759"/>
<evidence type="ECO:0000313" key="2">
    <source>
        <dbReference type="EMBL" id="ESN96784.1"/>
    </source>
</evidence>
<dbReference type="PANTHER" id="PTHR45640">
    <property type="entry name" value="HEAT SHOCK PROTEIN HSP-12.2-RELATED"/>
    <property type="match status" value="1"/>
</dbReference>
<protein>
    <submittedName>
        <fullName evidence="2 3">Uncharacterized protein</fullName>
    </submittedName>
</protein>
<dbReference type="GO" id="GO:0051082">
    <property type="term" value="F:unfolded protein binding"/>
    <property type="evidence" value="ECO:0000318"/>
    <property type="project" value="GO_Central"/>
</dbReference>
<dbReference type="AlphaFoldDB" id="T1EUL7"/>
<evidence type="ECO:0000313" key="3">
    <source>
        <dbReference type="EnsemblMetazoa" id="HelroP163906"/>
    </source>
</evidence>
<reference evidence="4" key="1">
    <citation type="submission" date="2012-12" db="EMBL/GenBank/DDBJ databases">
        <authorList>
            <person name="Hellsten U."/>
            <person name="Grimwood J."/>
            <person name="Chapman J.A."/>
            <person name="Shapiro H."/>
            <person name="Aerts A."/>
            <person name="Otillar R.P."/>
            <person name="Terry A.Y."/>
            <person name="Boore J.L."/>
            <person name="Simakov O."/>
            <person name="Marletaz F."/>
            <person name="Cho S.-J."/>
            <person name="Edsinger-Gonzales E."/>
            <person name="Havlak P."/>
            <person name="Kuo D.-H."/>
            <person name="Larsson T."/>
            <person name="Lv J."/>
            <person name="Arendt D."/>
            <person name="Savage R."/>
            <person name="Osoegawa K."/>
            <person name="de Jong P."/>
            <person name="Lindberg D.R."/>
            <person name="Seaver E.C."/>
            <person name="Weisblat D.A."/>
            <person name="Putnam N.H."/>
            <person name="Grigoriev I.V."/>
            <person name="Rokhsar D.S."/>
        </authorList>
    </citation>
    <scope>NUCLEOTIDE SEQUENCE</scope>
</reference>
<dbReference type="Proteomes" id="UP000015101">
    <property type="component" value="Unassembled WGS sequence"/>
</dbReference>
<keyword evidence="4" id="KW-1185">Reference proteome</keyword>
<feature type="region of interest" description="Disordered" evidence="1">
    <location>
        <begin position="289"/>
        <end position="334"/>
    </location>
</feature>
<organism evidence="3 4">
    <name type="scientific">Helobdella robusta</name>
    <name type="common">Californian leech</name>
    <dbReference type="NCBI Taxonomy" id="6412"/>
    <lineage>
        <taxon>Eukaryota</taxon>
        <taxon>Metazoa</taxon>
        <taxon>Spiralia</taxon>
        <taxon>Lophotrochozoa</taxon>
        <taxon>Annelida</taxon>
        <taxon>Clitellata</taxon>
        <taxon>Hirudinea</taxon>
        <taxon>Rhynchobdellida</taxon>
        <taxon>Glossiphoniidae</taxon>
        <taxon>Helobdella</taxon>
    </lineage>
</organism>
<dbReference type="EnsemblMetazoa" id="HelroT163906">
    <property type="protein sequence ID" value="HelroP163906"/>
    <property type="gene ID" value="HelroG163906"/>
</dbReference>
<feature type="compositionally biased region" description="Basic and acidic residues" evidence="1">
    <location>
        <begin position="248"/>
        <end position="258"/>
    </location>
</feature>
<proteinExistence type="predicted"/>
<dbReference type="GO" id="GO:0009408">
    <property type="term" value="P:response to heat"/>
    <property type="evidence" value="ECO:0000318"/>
    <property type="project" value="GO_Central"/>
</dbReference>
<feature type="region of interest" description="Disordered" evidence="1">
    <location>
        <begin position="1"/>
        <end position="37"/>
    </location>
</feature>
<dbReference type="InterPro" id="IPR001436">
    <property type="entry name" value="Alpha-crystallin/sHSP_animal"/>
</dbReference>
<dbReference type="Gene3D" id="2.60.40.790">
    <property type="match status" value="1"/>
</dbReference>
<reference evidence="2 4" key="2">
    <citation type="journal article" date="2013" name="Nature">
        <title>Insights into bilaterian evolution from three spiralian genomes.</title>
        <authorList>
            <person name="Simakov O."/>
            <person name="Marletaz F."/>
            <person name="Cho S.J."/>
            <person name="Edsinger-Gonzales E."/>
            <person name="Havlak P."/>
            <person name="Hellsten U."/>
            <person name="Kuo D.H."/>
            <person name="Larsson T."/>
            <person name="Lv J."/>
            <person name="Arendt D."/>
            <person name="Savage R."/>
            <person name="Osoegawa K."/>
            <person name="de Jong P."/>
            <person name="Grimwood J."/>
            <person name="Chapman J.A."/>
            <person name="Shapiro H."/>
            <person name="Aerts A."/>
            <person name="Otillar R.P."/>
            <person name="Terry A.Y."/>
            <person name="Boore J.L."/>
            <person name="Grigoriev I.V."/>
            <person name="Lindberg D.R."/>
            <person name="Seaver E.C."/>
            <person name="Weisblat D.A."/>
            <person name="Putnam N.H."/>
            <person name="Rokhsar D.S."/>
        </authorList>
    </citation>
    <scope>NUCLEOTIDE SEQUENCE</scope>
</reference>
<reference evidence="3" key="3">
    <citation type="submission" date="2015-06" db="UniProtKB">
        <authorList>
            <consortium name="EnsemblMetazoa"/>
        </authorList>
    </citation>
    <scope>IDENTIFICATION</scope>
</reference>
<dbReference type="RefSeq" id="XP_009025887.1">
    <property type="nucleotide sequence ID" value="XM_009027639.1"/>
</dbReference>
<dbReference type="EMBL" id="KB097495">
    <property type="protein sequence ID" value="ESN96784.1"/>
    <property type="molecule type" value="Genomic_DNA"/>
</dbReference>
<sequence length="457" mass="51003">MASSISMDGEGTASEGRVDKKSGNAASSNTLFNNTNTTESVQVPMVYDTMTFESRQAVGLRDMEKRIEADMKRKRKSWEKEVERMRQEFLHLYPTDRVWGSEELLNDPLVAKRRGSTDILDPKKMKTLFLDYPDVGRKFRIRFDVSGFDPTSIHVASDGDRIIVRAIKHESATNLTNMSNDVNDQQNNNSENNANNSDKSYSNAVPSSTSSSIIQLQNQSNDTAPRSSTDTTNMNNTSVPPKGSINRAYERKIQKPKEVDPHKFKSYLTSDHILIVEAPLRGRSSYHDLRRASPASSTHHSAVGLSSSPAGSRSPSNSPGQDTPSKENKIGVPTFREENGQRRLVLIVDLGGIFKPQDITVQRGAYSTVPESFSLIENSSVIGPSCRSCKFEWKNEYFEYLWISIDASSIVIVDDFRYLGSYTASNEKDVDNKIALAWVAFTKLKTILRSSKPKSSS</sequence>
<dbReference type="HOGENOM" id="CLU_598901_0_0_1"/>
<dbReference type="GeneID" id="20200267"/>
<dbReference type="KEGG" id="hro:HELRODRAFT_163906"/>
<dbReference type="GO" id="GO:0042026">
    <property type="term" value="P:protein refolding"/>
    <property type="evidence" value="ECO:0000318"/>
    <property type="project" value="GO_Central"/>
</dbReference>